<sequence>MHNILSVLTHARSRRSPTISKSIPPLSSSLFHSTLDLSGLTKDSSFVKIDSEISHLEKRILALRNLRNTLPPISSLPNEILCKIFLISHDVDVDPHLNVLEKGKIEWRRVGKTRLVLSWVSRHWREVALSYPDLWSLLTNGKMEYNRACIIRSKNRYLTVYLRERLNDHIQECLSASSLSLRHLTLDDCGFSWDSLPISSTLTTLHIIYPNTRIAAETLAGMLRTATCLLDCKLISCLTGTNETWSLASSQRIHLPSLRTLTLHLRPTPLFFAFLSFFDIPNSSIDLATHGYKFSAEYFHTSLRFFSQYWNNTIHWKYKDLQHITVDCKSNGFNLALSTSPVGTAAPGESPRFTMSIESENFGDEAQVLAIISRYLSFERCRPVSVLLRSVSPTVVYTFAGVTTPQVLRLQNVFGLSENRPDLGSGEFSPLFPQLSMLEVDYKRYSSFREYLVGA</sequence>
<gene>
    <name evidence="1" type="ORF">BDN72DRAFT_959655</name>
</gene>
<keyword evidence="2" id="KW-1185">Reference proteome</keyword>
<dbReference type="Proteomes" id="UP000308600">
    <property type="component" value="Unassembled WGS sequence"/>
</dbReference>
<organism evidence="1 2">
    <name type="scientific">Pluteus cervinus</name>
    <dbReference type="NCBI Taxonomy" id="181527"/>
    <lineage>
        <taxon>Eukaryota</taxon>
        <taxon>Fungi</taxon>
        <taxon>Dikarya</taxon>
        <taxon>Basidiomycota</taxon>
        <taxon>Agaricomycotina</taxon>
        <taxon>Agaricomycetes</taxon>
        <taxon>Agaricomycetidae</taxon>
        <taxon>Agaricales</taxon>
        <taxon>Pluteineae</taxon>
        <taxon>Pluteaceae</taxon>
        <taxon>Pluteus</taxon>
    </lineage>
</organism>
<dbReference type="EMBL" id="ML208333">
    <property type="protein sequence ID" value="TFK69281.1"/>
    <property type="molecule type" value="Genomic_DNA"/>
</dbReference>
<proteinExistence type="predicted"/>
<reference evidence="1 2" key="1">
    <citation type="journal article" date="2019" name="Nat. Ecol. Evol.">
        <title>Megaphylogeny resolves global patterns of mushroom evolution.</title>
        <authorList>
            <person name="Varga T."/>
            <person name="Krizsan K."/>
            <person name="Foldi C."/>
            <person name="Dima B."/>
            <person name="Sanchez-Garcia M."/>
            <person name="Sanchez-Ramirez S."/>
            <person name="Szollosi G.J."/>
            <person name="Szarkandi J.G."/>
            <person name="Papp V."/>
            <person name="Albert L."/>
            <person name="Andreopoulos W."/>
            <person name="Angelini C."/>
            <person name="Antonin V."/>
            <person name="Barry K.W."/>
            <person name="Bougher N.L."/>
            <person name="Buchanan P."/>
            <person name="Buyck B."/>
            <person name="Bense V."/>
            <person name="Catcheside P."/>
            <person name="Chovatia M."/>
            <person name="Cooper J."/>
            <person name="Damon W."/>
            <person name="Desjardin D."/>
            <person name="Finy P."/>
            <person name="Geml J."/>
            <person name="Haridas S."/>
            <person name="Hughes K."/>
            <person name="Justo A."/>
            <person name="Karasinski D."/>
            <person name="Kautmanova I."/>
            <person name="Kiss B."/>
            <person name="Kocsube S."/>
            <person name="Kotiranta H."/>
            <person name="LaButti K.M."/>
            <person name="Lechner B.E."/>
            <person name="Liimatainen K."/>
            <person name="Lipzen A."/>
            <person name="Lukacs Z."/>
            <person name="Mihaltcheva S."/>
            <person name="Morgado L.N."/>
            <person name="Niskanen T."/>
            <person name="Noordeloos M.E."/>
            <person name="Ohm R.A."/>
            <person name="Ortiz-Santana B."/>
            <person name="Ovrebo C."/>
            <person name="Racz N."/>
            <person name="Riley R."/>
            <person name="Savchenko A."/>
            <person name="Shiryaev A."/>
            <person name="Soop K."/>
            <person name="Spirin V."/>
            <person name="Szebenyi C."/>
            <person name="Tomsovsky M."/>
            <person name="Tulloss R.E."/>
            <person name="Uehling J."/>
            <person name="Grigoriev I.V."/>
            <person name="Vagvolgyi C."/>
            <person name="Papp T."/>
            <person name="Martin F.M."/>
            <person name="Miettinen O."/>
            <person name="Hibbett D.S."/>
            <person name="Nagy L.G."/>
        </authorList>
    </citation>
    <scope>NUCLEOTIDE SEQUENCE [LARGE SCALE GENOMIC DNA]</scope>
    <source>
        <strain evidence="1 2">NL-1719</strain>
    </source>
</reference>
<protein>
    <submittedName>
        <fullName evidence="1">Uncharacterized protein</fullName>
    </submittedName>
</protein>
<evidence type="ECO:0000313" key="2">
    <source>
        <dbReference type="Proteomes" id="UP000308600"/>
    </source>
</evidence>
<name>A0ACD3AUJ0_9AGAR</name>
<evidence type="ECO:0000313" key="1">
    <source>
        <dbReference type="EMBL" id="TFK69281.1"/>
    </source>
</evidence>
<accession>A0ACD3AUJ0</accession>